<evidence type="ECO:0000256" key="11">
    <source>
        <dbReference type="ARBA" id="ARBA00023166"/>
    </source>
</evidence>
<evidence type="ECO:0000256" key="10">
    <source>
        <dbReference type="ARBA" id="ARBA00023136"/>
    </source>
</evidence>
<evidence type="ECO:0000256" key="2">
    <source>
        <dbReference type="ARBA" id="ARBA00005377"/>
    </source>
</evidence>
<evidence type="ECO:0000256" key="7">
    <source>
        <dbReference type="ARBA" id="ARBA00022989"/>
    </source>
</evidence>
<keyword evidence="3" id="KW-0444">Lipid biosynthesis</keyword>
<dbReference type="GO" id="GO:0016126">
    <property type="term" value="P:sterol biosynthetic process"/>
    <property type="evidence" value="ECO:0007669"/>
    <property type="project" value="UniProtKB-KW"/>
</dbReference>
<dbReference type="GO" id="GO:0030674">
    <property type="term" value="F:protein-macromolecule adaptor activity"/>
    <property type="evidence" value="ECO:0007669"/>
    <property type="project" value="TreeGrafter"/>
</dbReference>
<keyword evidence="15" id="KW-1185">Reference proteome</keyword>
<feature type="transmembrane region" description="Helical" evidence="13">
    <location>
        <begin position="92"/>
        <end position="110"/>
    </location>
</feature>
<evidence type="ECO:0000256" key="1">
    <source>
        <dbReference type="ARBA" id="ARBA00004477"/>
    </source>
</evidence>
<evidence type="ECO:0000313" key="15">
    <source>
        <dbReference type="Proteomes" id="UP000799640"/>
    </source>
</evidence>
<evidence type="ECO:0000256" key="9">
    <source>
        <dbReference type="ARBA" id="ARBA00023098"/>
    </source>
</evidence>
<protein>
    <submittedName>
        <fullName evidence="14">Erg28-like protein</fullName>
    </submittedName>
</protein>
<evidence type="ECO:0000256" key="8">
    <source>
        <dbReference type="ARBA" id="ARBA00023011"/>
    </source>
</evidence>
<dbReference type="EMBL" id="ML996689">
    <property type="protein sequence ID" value="KAF2403500.1"/>
    <property type="molecule type" value="Genomic_DNA"/>
</dbReference>
<dbReference type="GO" id="GO:0005789">
    <property type="term" value="C:endoplasmic reticulum membrane"/>
    <property type="evidence" value="ECO:0007669"/>
    <property type="project" value="UniProtKB-SubCell"/>
</dbReference>
<dbReference type="Proteomes" id="UP000799640">
    <property type="component" value="Unassembled WGS sequence"/>
</dbReference>
<gene>
    <name evidence="14" type="ORF">EJ06DRAFT_471477</name>
</gene>
<feature type="transmembrane region" description="Helical" evidence="13">
    <location>
        <begin position="20"/>
        <end position="40"/>
    </location>
</feature>
<dbReference type="PANTHER" id="PTHR15451:SF19">
    <property type="entry name" value="ERGOSTEROL BIOSYNTHETIC PROTEIN 28 HOMOLOG"/>
    <property type="match status" value="1"/>
</dbReference>
<dbReference type="OrthoDB" id="6485510at2759"/>
<accession>A0A6G1I5E0</accession>
<keyword evidence="5" id="KW-0256">Endoplasmic reticulum</keyword>
<evidence type="ECO:0000256" key="3">
    <source>
        <dbReference type="ARBA" id="ARBA00022516"/>
    </source>
</evidence>
<dbReference type="PANTHER" id="PTHR15451">
    <property type="entry name" value="ERGOSTEROL BIOSYNTHETIC PROTEIN 28-RELATED"/>
    <property type="match status" value="1"/>
</dbReference>
<reference evidence="14" key="1">
    <citation type="journal article" date="2020" name="Stud. Mycol.">
        <title>101 Dothideomycetes genomes: a test case for predicting lifestyles and emergence of pathogens.</title>
        <authorList>
            <person name="Haridas S."/>
            <person name="Albert R."/>
            <person name="Binder M."/>
            <person name="Bloem J."/>
            <person name="Labutti K."/>
            <person name="Salamov A."/>
            <person name="Andreopoulos B."/>
            <person name="Baker S."/>
            <person name="Barry K."/>
            <person name="Bills G."/>
            <person name="Bluhm B."/>
            <person name="Cannon C."/>
            <person name="Castanera R."/>
            <person name="Culley D."/>
            <person name="Daum C."/>
            <person name="Ezra D."/>
            <person name="Gonzalez J."/>
            <person name="Henrissat B."/>
            <person name="Kuo A."/>
            <person name="Liang C."/>
            <person name="Lipzen A."/>
            <person name="Lutzoni F."/>
            <person name="Magnuson J."/>
            <person name="Mondo S."/>
            <person name="Nolan M."/>
            <person name="Ohm R."/>
            <person name="Pangilinan J."/>
            <person name="Park H.-J."/>
            <person name="Ramirez L."/>
            <person name="Alfaro M."/>
            <person name="Sun H."/>
            <person name="Tritt A."/>
            <person name="Yoshinaga Y."/>
            <person name="Zwiers L.-H."/>
            <person name="Turgeon B."/>
            <person name="Goodwin S."/>
            <person name="Spatafora J."/>
            <person name="Crous P."/>
            <person name="Grigoriev I."/>
        </authorList>
    </citation>
    <scope>NUCLEOTIDE SEQUENCE</scope>
    <source>
        <strain evidence="14">CBS 262.69</strain>
    </source>
</reference>
<evidence type="ECO:0000313" key="14">
    <source>
        <dbReference type="EMBL" id="KAF2403500.1"/>
    </source>
</evidence>
<keyword evidence="10 13" id="KW-0472">Membrane</keyword>
<keyword evidence="4 13" id="KW-0812">Transmembrane</keyword>
<keyword evidence="12" id="KW-0753">Steroid metabolism</keyword>
<comment type="similarity">
    <text evidence="2">Belongs to the ERG28 family.</text>
</comment>
<evidence type="ECO:0000256" key="13">
    <source>
        <dbReference type="SAM" id="Phobius"/>
    </source>
</evidence>
<dbReference type="InterPro" id="IPR005352">
    <property type="entry name" value="Erg28"/>
</dbReference>
<comment type="subcellular location">
    <subcellularLocation>
        <location evidence="1">Endoplasmic reticulum membrane</location>
        <topology evidence="1">Multi-pass membrane protein</topology>
    </subcellularLocation>
</comment>
<sequence>MASLAHLQSYLPQHPGLLPPFLVFVGVVSFANSIQAYLTLQFTQQVYLGAPSSTNNPALTSPATPLSSRTFGTWTTLAGLVRIYAAYNIDNAAFYQLGFATYLLAAFHFYSEWLVFGTARWGRGLAGPAFAAAGGLLWMWLQWGYYVK</sequence>
<keyword evidence="7 13" id="KW-1133">Transmembrane helix</keyword>
<keyword evidence="9" id="KW-0443">Lipid metabolism</keyword>
<feature type="transmembrane region" description="Helical" evidence="13">
    <location>
        <begin position="130"/>
        <end position="147"/>
    </location>
</feature>
<keyword evidence="8" id="KW-0756">Sterol biosynthesis</keyword>
<keyword evidence="11" id="KW-1207">Sterol metabolism</keyword>
<evidence type="ECO:0000256" key="5">
    <source>
        <dbReference type="ARBA" id="ARBA00022824"/>
    </source>
</evidence>
<evidence type="ECO:0000256" key="12">
    <source>
        <dbReference type="ARBA" id="ARBA00023221"/>
    </source>
</evidence>
<dbReference type="Pfam" id="PF03694">
    <property type="entry name" value="Erg28"/>
    <property type="match status" value="1"/>
</dbReference>
<evidence type="ECO:0000256" key="6">
    <source>
        <dbReference type="ARBA" id="ARBA00022955"/>
    </source>
</evidence>
<name>A0A6G1I5E0_9PEZI</name>
<keyword evidence="6" id="KW-0752">Steroid biosynthesis</keyword>
<evidence type="ECO:0000256" key="4">
    <source>
        <dbReference type="ARBA" id="ARBA00022692"/>
    </source>
</evidence>
<organism evidence="14 15">
    <name type="scientific">Trichodelitschia bisporula</name>
    <dbReference type="NCBI Taxonomy" id="703511"/>
    <lineage>
        <taxon>Eukaryota</taxon>
        <taxon>Fungi</taxon>
        <taxon>Dikarya</taxon>
        <taxon>Ascomycota</taxon>
        <taxon>Pezizomycotina</taxon>
        <taxon>Dothideomycetes</taxon>
        <taxon>Dothideomycetes incertae sedis</taxon>
        <taxon>Phaeotrichales</taxon>
        <taxon>Phaeotrichaceae</taxon>
        <taxon>Trichodelitschia</taxon>
    </lineage>
</organism>
<proteinExistence type="inferred from homology"/>
<dbReference type="AlphaFoldDB" id="A0A6G1I5E0"/>